<evidence type="ECO:0000313" key="2">
    <source>
        <dbReference type="EMBL" id="OWM67281.1"/>
    </source>
</evidence>
<dbReference type="EMBL" id="PGOL01008549">
    <property type="protein sequence ID" value="PKI31599.1"/>
    <property type="molecule type" value="Genomic_DNA"/>
</dbReference>
<evidence type="ECO:0000313" key="4">
    <source>
        <dbReference type="Proteomes" id="UP000197138"/>
    </source>
</evidence>
<reference evidence="3 5" key="3">
    <citation type="submission" date="2017-11" db="EMBL/GenBank/DDBJ databases">
        <title>De-novo sequencing of pomegranate (Punica granatum L.) genome.</title>
        <authorList>
            <person name="Akparov Z."/>
            <person name="Amiraslanov A."/>
            <person name="Hajiyeva S."/>
            <person name="Abbasov M."/>
            <person name="Kaur K."/>
            <person name="Hamwieh A."/>
            <person name="Solovyev V."/>
            <person name="Salamov A."/>
            <person name="Braich B."/>
            <person name="Kosarev P."/>
            <person name="Mahmoud A."/>
            <person name="Hajiyev E."/>
            <person name="Babayeva S."/>
            <person name="Izzatullayeva V."/>
            <person name="Mammadov A."/>
            <person name="Mammadov A."/>
            <person name="Sharifova S."/>
            <person name="Ojaghi J."/>
            <person name="Eynullazada K."/>
            <person name="Bayramov B."/>
            <person name="Abdulazimova A."/>
            <person name="Shahmuradov I."/>
        </authorList>
    </citation>
    <scope>NUCLEOTIDE SEQUENCE [LARGE SCALE GENOMIC DNA]</scope>
    <source>
        <strain evidence="3">AG2017</strain>
        <strain evidence="5">cv. AG2017</strain>
        <tissue evidence="3">Leaf</tissue>
    </source>
</reference>
<dbReference type="PANTHER" id="PTHR32011:SF6">
    <property type="entry name" value="KNR4_SMI1-LIKE DOMAIN-CONTAINING PROTEIN"/>
    <property type="match status" value="1"/>
</dbReference>
<feature type="compositionally biased region" description="Basic and acidic residues" evidence="1">
    <location>
        <begin position="350"/>
        <end position="375"/>
    </location>
</feature>
<comment type="caution">
    <text evidence="2">The sequence shown here is derived from an EMBL/GenBank/DDBJ whole genome shotgun (WGS) entry which is preliminary data.</text>
</comment>
<dbReference type="GeneID" id="116208938"/>
<dbReference type="OrthoDB" id="1921190at2759"/>
<keyword evidence="5" id="KW-1185">Reference proteome</keyword>
<sequence>MATVTTTTTTTTITASQATKLVCFSFAAYARTLIDHLKSAGVPVLEGLTDPEFTSLESILFLSFPPDLRSILQEGVPVGPGFPDWRSTSPQQLQILSNLPRLTLLKLVSKNDFWCPSWGERPETAATAVAAAERLVEKAPPLVPVYRYCYVASRPSVAGNPIFYINGGDIRVLSFDLAGFFRDMEFTQKGAVRTRAGPKIDSPAWAATAPRKIEFWSEAVEAARLAMRGWWGGGGKLGPLLDEVFWRLRDGGWRLEEVKEMMIMDGRDGGKKASGPRSVVRDMDGVVRHVKALSRELLRAGWSREDVVDSLGILPPDENINNQGNRPTNKEDSCLNYQQPKDSDADGDGDGAHKANDGGDGNGRRWTDGNAKELNHMQSLQVLLPKARPPRHHGNRSLA</sequence>
<dbReference type="Proteomes" id="UP000197138">
    <property type="component" value="Unassembled WGS sequence"/>
</dbReference>
<proteinExistence type="predicted"/>
<dbReference type="AlphaFoldDB" id="A0A218W4W8"/>
<accession>A0A218W4W8</accession>
<dbReference type="EMBL" id="MTKT01005400">
    <property type="protein sequence ID" value="OWM67281.1"/>
    <property type="molecule type" value="Genomic_DNA"/>
</dbReference>
<dbReference type="Proteomes" id="UP000233551">
    <property type="component" value="Unassembled WGS sequence"/>
</dbReference>
<protein>
    <submittedName>
        <fullName evidence="2">Uncharacterized protein</fullName>
    </submittedName>
</protein>
<dbReference type="STRING" id="22663.A0A218W4W8"/>
<reference evidence="2" key="2">
    <citation type="submission" date="2017-06" db="EMBL/GenBank/DDBJ databases">
        <title>The pomegranate genome and the genomics of punicalagin biosynthesis.</title>
        <authorList>
            <person name="Xu C."/>
        </authorList>
    </citation>
    <scope>NUCLEOTIDE SEQUENCE [LARGE SCALE GENOMIC DNA]</scope>
    <source>
        <tissue evidence="2">Fresh leaf</tissue>
    </source>
</reference>
<evidence type="ECO:0000313" key="5">
    <source>
        <dbReference type="Proteomes" id="UP000233551"/>
    </source>
</evidence>
<feature type="region of interest" description="Disordered" evidence="1">
    <location>
        <begin position="311"/>
        <end position="399"/>
    </location>
</feature>
<evidence type="ECO:0000256" key="1">
    <source>
        <dbReference type="SAM" id="MobiDB-lite"/>
    </source>
</evidence>
<gene>
    <name evidence="2" type="ORF">CDL15_Pgr000733</name>
    <name evidence="3" type="ORF">CRG98_047981</name>
</gene>
<name>A0A218W4W8_PUNGR</name>
<feature type="compositionally biased region" description="Basic residues" evidence="1">
    <location>
        <begin position="388"/>
        <end position="399"/>
    </location>
</feature>
<evidence type="ECO:0000313" key="3">
    <source>
        <dbReference type="EMBL" id="PKI31599.1"/>
    </source>
</evidence>
<dbReference type="PANTHER" id="PTHR32011">
    <property type="entry name" value="OS08G0472400 PROTEIN"/>
    <property type="match status" value="1"/>
</dbReference>
<reference evidence="4" key="1">
    <citation type="journal article" date="2017" name="Plant J.">
        <title>The pomegranate (Punica granatum L.) genome and the genomics of punicalagin biosynthesis.</title>
        <authorList>
            <person name="Qin G."/>
            <person name="Xu C."/>
            <person name="Ming R."/>
            <person name="Tang H."/>
            <person name="Guyot R."/>
            <person name="Kramer E.M."/>
            <person name="Hu Y."/>
            <person name="Yi X."/>
            <person name="Qi Y."/>
            <person name="Xu X."/>
            <person name="Gao Z."/>
            <person name="Pan H."/>
            <person name="Jian J."/>
            <person name="Tian Y."/>
            <person name="Yue Z."/>
            <person name="Xu Y."/>
        </authorList>
    </citation>
    <scope>NUCLEOTIDE SEQUENCE [LARGE SCALE GENOMIC DNA]</scope>
    <source>
        <strain evidence="4">cv. Dabenzi</strain>
    </source>
</reference>
<organism evidence="2 4">
    <name type="scientific">Punica granatum</name>
    <name type="common">Pomegranate</name>
    <dbReference type="NCBI Taxonomy" id="22663"/>
    <lineage>
        <taxon>Eukaryota</taxon>
        <taxon>Viridiplantae</taxon>
        <taxon>Streptophyta</taxon>
        <taxon>Embryophyta</taxon>
        <taxon>Tracheophyta</taxon>
        <taxon>Spermatophyta</taxon>
        <taxon>Magnoliopsida</taxon>
        <taxon>eudicotyledons</taxon>
        <taxon>Gunneridae</taxon>
        <taxon>Pentapetalae</taxon>
        <taxon>rosids</taxon>
        <taxon>malvids</taxon>
        <taxon>Myrtales</taxon>
        <taxon>Lythraceae</taxon>
        <taxon>Punica</taxon>
    </lineage>
</organism>